<dbReference type="RefSeq" id="WP_126717926.1">
    <property type="nucleotide sequence ID" value="NZ_RWJF01000001.1"/>
</dbReference>
<evidence type="ECO:0000313" key="4">
    <source>
        <dbReference type="Proteomes" id="UP000274661"/>
    </source>
</evidence>
<name>A0A429V877_9SPHN</name>
<organism evidence="3 4">
    <name type="scientific">Sphingomonas ginkgonis</name>
    <dbReference type="NCBI Taxonomy" id="2315330"/>
    <lineage>
        <taxon>Bacteria</taxon>
        <taxon>Pseudomonadati</taxon>
        <taxon>Pseudomonadota</taxon>
        <taxon>Alphaproteobacteria</taxon>
        <taxon>Sphingomonadales</taxon>
        <taxon>Sphingomonadaceae</taxon>
        <taxon>Sphingomonas</taxon>
    </lineage>
</organism>
<gene>
    <name evidence="3" type="ORF">HMF7854_04070</name>
</gene>
<feature type="compositionally biased region" description="Low complexity" evidence="1">
    <location>
        <begin position="37"/>
        <end position="49"/>
    </location>
</feature>
<keyword evidence="2" id="KW-0732">Signal</keyword>
<protein>
    <submittedName>
        <fullName evidence="3">Uncharacterized protein</fullName>
    </submittedName>
</protein>
<dbReference type="AlphaFoldDB" id="A0A429V877"/>
<keyword evidence="4" id="KW-1185">Reference proteome</keyword>
<dbReference type="EMBL" id="RWJF01000001">
    <property type="protein sequence ID" value="RST30092.1"/>
    <property type="molecule type" value="Genomic_DNA"/>
</dbReference>
<accession>A0A429V877</accession>
<evidence type="ECO:0000256" key="2">
    <source>
        <dbReference type="SAM" id="SignalP"/>
    </source>
</evidence>
<dbReference type="Proteomes" id="UP000274661">
    <property type="component" value="Unassembled WGS sequence"/>
</dbReference>
<feature type="region of interest" description="Disordered" evidence="1">
    <location>
        <begin position="37"/>
        <end position="95"/>
    </location>
</feature>
<proteinExistence type="predicted"/>
<feature type="signal peptide" evidence="2">
    <location>
        <begin position="1"/>
        <end position="33"/>
    </location>
</feature>
<evidence type="ECO:0000313" key="3">
    <source>
        <dbReference type="EMBL" id="RST30092.1"/>
    </source>
</evidence>
<sequence length="120" mass="11715">MASASLLRPLKGLFATWLLLAWTLAAAPSAAEAPTGQVATSAAVVAAPAHQDPHARKLEPPATERAAAAHGDGPPLPLSGPGGSAGSALALSPATADSKPQAALKSLNLASYAARAPPTA</sequence>
<comment type="caution">
    <text evidence="3">The sequence shown here is derived from an EMBL/GenBank/DDBJ whole genome shotgun (WGS) entry which is preliminary data.</text>
</comment>
<feature type="chain" id="PRO_5019347094" evidence="2">
    <location>
        <begin position="34"/>
        <end position="120"/>
    </location>
</feature>
<reference evidence="3 4" key="1">
    <citation type="submission" date="2018-12" db="EMBL/GenBank/DDBJ databases">
        <title>Sphingomonas sp. HMF7854 Genome sequencing and assembly.</title>
        <authorList>
            <person name="Cha I."/>
            <person name="Kang H."/>
            <person name="Kim H."/>
            <person name="Kang J."/>
            <person name="Joh K."/>
        </authorList>
    </citation>
    <scope>NUCLEOTIDE SEQUENCE [LARGE SCALE GENOMIC DNA]</scope>
    <source>
        <strain evidence="3 4">HMF7854</strain>
    </source>
</reference>
<evidence type="ECO:0000256" key="1">
    <source>
        <dbReference type="SAM" id="MobiDB-lite"/>
    </source>
</evidence>